<name>A0A128EJ62_9BACT</name>
<evidence type="ECO:0000313" key="3">
    <source>
        <dbReference type="Proteomes" id="UP000069632"/>
    </source>
</evidence>
<dbReference type="PROSITE" id="PS00330">
    <property type="entry name" value="HEMOLYSIN_CALCIUM"/>
    <property type="match status" value="1"/>
</dbReference>
<sequence length="343" mass="37839">MVRNKIYTLAGDDTITASLGNNYIEAGSGSDTIDLSSTSKSSKNIVYADIKYSKNSNDKDSGNDVIIGGKGQDTIYGGSGSDTYYVDDKDIITDDSDGEGKVYFNNTLLTGGTYDKDKGFYLSGDKTTEYHLNGNTLIVKKDSKALTINNFNKNLEETKGYHYLGIDLIEVDEIVVTISDSSAKEGDSANQSMKFNVSLNRALEKDEKLTLNINNEDIVFKEGESSKEYTYKWNGNKTENEDIEFTVNATVVEDKTSKNIKARDITEGIGKISDDDKDDDPNNPDPETYDPLAIDLNNDGTISLSKLDGTIYFDLDSNNFKEATNWINKDDELIAIDLNNNGI</sequence>
<dbReference type="OrthoDB" id="1676884at2"/>
<accession>A0A128EJ62</accession>
<dbReference type="SUPFAM" id="SSF51120">
    <property type="entry name" value="beta-Roll"/>
    <property type="match status" value="1"/>
</dbReference>
<reference evidence="2 3" key="1">
    <citation type="submission" date="2016-02" db="EMBL/GenBank/DDBJ databases">
        <authorList>
            <consortium name="Pathogen Informatics"/>
        </authorList>
    </citation>
    <scope>NUCLEOTIDE SEQUENCE [LARGE SCALE GENOMIC DNA]</scope>
    <source>
        <strain evidence="2 3">RC20</strain>
    </source>
</reference>
<dbReference type="EMBL" id="FIZP01000008">
    <property type="protein sequence ID" value="CZE48442.1"/>
    <property type="molecule type" value="Genomic_DNA"/>
</dbReference>
<protein>
    <submittedName>
        <fullName evidence="2">Type I secretion target GGXGXDXXX repeat-containing protein</fullName>
    </submittedName>
</protein>
<evidence type="ECO:0000313" key="2">
    <source>
        <dbReference type="EMBL" id="CZE48442.1"/>
    </source>
</evidence>
<dbReference type="InterPro" id="IPR001343">
    <property type="entry name" value="Hemolysn_Ca-bd"/>
</dbReference>
<keyword evidence="3" id="KW-1185">Reference proteome</keyword>
<dbReference type="Pfam" id="PF00353">
    <property type="entry name" value="HemolysinCabind"/>
    <property type="match status" value="2"/>
</dbReference>
<dbReference type="GO" id="GO:0005509">
    <property type="term" value="F:calcium ion binding"/>
    <property type="evidence" value="ECO:0007669"/>
    <property type="project" value="InterPro"/>
</dbReference>
<dbReference type="AlphaFoldDB" id="A0A128EJ62"/>
<proteinExistence type="predicted"/>
<gene>
    <name evidence="2" type="ORF">ERS672216_01418</name>
</gene>
<dbReference type="RefSeq" id="WP_075540369.1">
    <property type="nucleotide sequence ID" value="NZ_CP053844.1"/>
</dbReference>
<dbReference type="InterPro" id="IPR011049">
    <property type="entry name" value="Serralysin-like_metalloprot_C"/>
</dbReference>
<evidence type="ECO:0000256" key="1">
    <source>
        <dbReference type="SAM" id="MobiDB-lite"/>
    </source>
</evidence>
<organism evidence="2 3">
    <name type="scientific">Campylobacter geochelonis</name>
    <dbReference type="NCBI Taxonomy" id="1780362"/>
    <lineage>
        <taxon>Bacteria</taxon>
        <taxon>Pseudomonadati</taxon>
        <taxon>Campylobacterota</taxon>
        <taxon>Epsilonproteobacteria</taxon>
        <taxon>Campylobacterales</taxon>
        <taxon>Campylobacteraceae</taxon>
        <taxon>Campylobacter</taxon>
    </lineage>
</organism>
<dbReference type="Proteomes" id="UP000069632">
    <property type="component" value="Unassembled WGS sequence"/>
</dbReference>
<dbReference type="InterPro" id="IPR018511">
    <property type="entry name" value="Hemolysin-typ_Ca-bd_CS"/>
</dbReference>
<dbReference type="Gene3D" id="2.150.10.10">
    <property type="entry name" value="Serralysin-like metalloprotease, C-terminal"/>
    <property type="match status" value="1"/>
</dbReference>
<feature type="region of interest" description="Disordered" evidence="1">
    <location>
        <begin position="270"/>
        <end position="292"/>
    </location>
</feature>
<dbReference type="PRINTS" id="PR00313">
    <property type="entry name" value="CABNDNGRPT"/>
</dbReference>